<organism evidence="2 3">
    <name type="scientific">Microbacterium testaceum</name>
    <name type="common">Aureobacterium testaceum</name>
    <name type="synonym">Brevibacterium testaceum</name>
    <dbReference type="NCBI Taxonomy" id="2033"/>
    <lineage>
        <taxon>Bacteria</taxon>
        <taxon>Bacillati</taxon>
        <taxon>Actinomycetota</taxon>
        <taxon>Actinomycetes</taxon>
        <taxon>Micrococcales</taxon>
        <taxon>Microbacteriaceae</taxon>
        <taxon>Microbacterium</taxon>
    </lineage>
</organism>
<accession>A0A4Y3QND7</accession>
<comment type="caution">
    <text evidence="2">The sequence shown here is derived from an EMBL/GenBank/DDBJ whole genome shotgun (WGS) entry which is preliminary data.</text>
</comment>
<feature type="domain" description="Siphovirus-type tail component C-terminal" evidence="1">
    <location>
        <begin position="189"/>
        <end position="271"/>
    </location>
</feature>
<gene>
    <name evidence="2" type="ORF">MTE01_28910</name>
</gene>
<dbReference type="Proteomes" id="UP000319525">
    <property type="component" value="Unassembled WGS sequence"/>
</dbReference>
<proteinExistence type="predicted"/>
<dbReference type="GeneID" id="57145574"/>
<evidence type="ECO:0000259" key="1">
    <source>
        <dbReference type="Pfam" id="PF22768"/>
    </source>
</evidence>
<sequence length="288" mass="30557">MQPTFALVSPAGDRLELATSAGSASPFHLDDETAGLGFVGREVQIVASTTDGGRLRASRATSRSATLVVDVWGLTADAMTDNLRRLAAAVRRIEGRPLPRLVATYSDGTEYELPFVVETGAENLKRVPSGAVQVVALGIVAPDPYWTARDALTFPFGANSSSVPWLPNMAEMRLSSSSARGDLIIDNPGEIAAYPTWRLTGPTTRATVTMGSASWSIGPLDVGEIVTIDTRTNKVTLADGKNAYNRLGPAPRLFSLPPGSTSLSVTMTDATLVTSATCFFRPRMEVVI</sequence>
<dbReference type="Pfam" id="PF22768">
    <property type="entry name" value="SPP1_Dit"/>
    <property type="match status" value="1"/>
</dbReference>
<protein>
    <recommendedName>
        <fullName evidence="1">Siphovirus-type tail component C-terminal domain-containing protein</fullName>
    </recommendedName>
</protein>
<dbReference type="InterPro" id="IPR054738">
    <property type="entry name" value="Siphovirus-type_tail_C"/>
</dbReference>
<dbReference type="AlphaFoldDB" id="A0A4Y3QND7"/>
<evidence type="ECO:0000313" key="3">
    <source>
        <dbReference type="Proteomes" id="UP000319525"/>
    </source>
</evidence>
<dbReference type="EMBL" id="BJML01000011">
    <property type="protein sequence ID" value="GEB46946.1"/>
    <property type="molecule type" value="Genomic_DNA"/>
</dbReference>
<reference evidence="2 3" key="1">
    <citation type="submission" date="2019-06" db="EMBL/GenBank/DDBJ databases">
        <title>Whole genome shotgun sequence of Microbacterium testaceum NBRC 12675.</title>
        <authorList>
            <person name="Hosoyama A."/>
            <person name="Uohara A."/>
            <person name="Ohji S."/>
            <person name="Ichikawa N."/>
        </authorList>
    </citation>
    <scope>NUCLEOTIDE SEQUENCE [LARGE SCALE GENOMIC DNA]</scope>
    <source>
        <strain evidence="2 3">NBRC 12675</strain>
    </source>
</reference>
<dbReference type="OrthoDB" id="4519759at2"/>
<evidence type="ECO:0000313" key="2">
    <source>
        <dbReference type="EMBL" id="GEB46946.1"/>
    </source>
</evidence>
<name>A0A4Y3QND7_MICTE</name>
<dbReference type="RefSeq" id="WP_141378165.1">
    <property type="nucleotide sequence ID" value="NZ_BJML01000011.1"/>
</dbReference>
<dbReference type="Gene3D" id="2.60.120.860">
    <property type="match status" value="1"/>
</dbReference>